<evidence type="ECO:0000256" key="2">
    <source>
        <dbReference type="ARBA" id="ARBA00023125"/>
    </source>
</evidence>
<evidence type="ECO:0000256" key="1">
    <source>
        <dbReference type="ARBA" id="ARBA00023015"/>
    </source>
</evidence>
<accession>A0ABT8I155</accession>
<dbReference type="SUPFAM" id="SSF46785">
    <property type="entry name" value="Winged helix' DNA-binding domain"/>
    <property type="match status" value="1"/>
</dbReference>
<keyword evidence="6" id="KW-1185">Reference proteome</keyword>
<dbReference type="RefSeq" id="WP_301167456.1">
    <property type="nucleotide sequence ID" value="NZ_JAUHTR010000011.1"/>
</dbReference>
<keyword evidence="3" id="KW-0804">Transcription</keyword>
<comment type="caution">
    <text evidence="5">The sequence shown here is derived from an EMBL/GenBank/DDBJ whole genome shotgun (WGS) entry which is preliminary data.</text>
</comment>
<proteinExistence type="predicted"/>
<dbReference type="EMBL" id="JAUHTR010000011">
    <property type="protein sequence ID" value="MDN4526430.1"/>
    <property type="molecule type" value="Genomic_DNA"/>
</dbReference>
<dbReference type="InterPro" id="IPR011663">
    <property type="entry name" value="UTRA"/>
</dbReference>
<dbReference type="PANTHER" id="PTHR44846">
    <property type="entry name" value="MANNOSYL-D-GLYCERATE TRANSPORT/METABOLISM SYSTEM REPRESSOR MNGR-RELATED"/>
    <property type="match status" value="1"/>
</dbReference>
<feature type="domain" description="HTH gntR-type" evidence="4">
    <location>
        <begin position="8"/>
        <end position="76"/>
    </location>
</feature>
<dbReference type="Pfam" id="PF00392">
    <property type="entry name" value="GntR"/>
    <property type="match status" value="1"/>
</dbReference>
<keyword evidence="2" id="KW-0238">DNA-binding</keyword>
<dbReference type="SUPFAM" id="SSF64288">
    <property type="entry name" value="Chorismate lyase-like"/>
    <property type="match status" value="1"/>
</dbReference>
<evidence type="ECO:0000259" key="4">
    <source>
        <dbReference type="PROSITE" id="PS50949"/>
    </source>
</evidence>
<dbReference type="InterPro" id="IPR036390">
    <property type="entry name" value="WH_DNA-bd_sf"/>
</dbReference>
<evidence type="ECO:0000313" key="5">
    <source>
        <dbReference type="EMBL" id="MDN4526430.1"/>
    </source>
</evidence>
<evidence type="ECO:0000256" key="3">
    <source>
        <dbReference type="ARBA" id="ARBA00023163"/>
    </source>
</evidence>
<evidence type="ECO:0000313" key="6">
    <source>
        <dbReference type="Proteomes" id="UP001172721"/>
    </source>
</evidence>
<sequence length="248" mass="28804">MLDRNHSAPLYEQLKNEIHKKIKAGELRPDDQIPSERELVEQYKVSRITVRQAINLAEKEGLVKRVHGVGTFVNHPKIKQELSSFNDFQSTLQQQGMIASTKLYGSEIITSDFQLSRLLDINVVERVRKLELIGYGDRVPVVYYNSYFPFAAGEKMKQAAEQALQMEKPFSTLDLYKLDPQIGLHPTHVEQTFEAQAAHYPLTNILEVQEGFPLFRVTSIVYEDKTPIEYKETYYRGDKYKFFITRHM</sequence>
<dbReference type="SMART" id="SM00345">
    <property type="entry name" value="HTH_GNTR"/>
    <property type="match status" value="1"/>
</dbReference>
<organism evidence="5 6">
    <name type="scientific">Fictibacillus fluitans</name>
    <dbReference type="NCBI Taxonomy" id="3058422"/>
    <lineage>
        <taxon>Bacteria</taxon>
        <taxon>Bacillati</taxon>
        <taxon>Bacillota</taxon>
        <taxon>Bacilli</taxon>
        <taxon>Bacillales</taxon>
        <taxon>Fictibacillaceae</taxon>
        <taxon>Fictibacillus</taxon>
    </lineage>
</organism>
<keyword evidence="1" id="KW-0805">Transcription regulation</keyword>
<dbReference type="Gene3D" id="3.40.1410.10">
    <property type="entry name" value="Chorismate lyase-like"/>
    <property type="match status" value="1"/>
</dbReference>
<protein>
    <submittedName>
        <fullName evidence="5">GntR family transcriptional regulator</fullName>
    </submittedName>
</protein>
<dbReference type="PRINTS" id="PR00035">
    <property type="entry name" value="HTHGNTR"/>
</dbReference>
<dbReference type="SMART" id="SM00866">
    <property type="entry name" value="UTRA"/>
    <property type="match status" value="1"/>
</dbReference>
<dbReference type="Pfam" id="PF07702">
    <property type="entry name" value="UTRA"/>
    <property type="match status" value="1"/>
</dbReference>
<gene>
    <name evidence="5" type="ORF">QYB97_18260</name>
</gene>
<dbReference type="PROSITE" id="PS50949">
    <property type="entry name" value="HTH_GNTR"/>
    <property type="match status" value="1"/>
</dbReference>
<dbReference type="InterPro" id="IPR000524">
    <property type="entry name" value="Tscrpt_reg_HTH_GntR"/>
</dbReference>
<dbReference type="InterPro" id="IPR036388">
    <property type="entry name" value="WH-like_DNA-bd_sf"/>
</dbReference>
<name>A0ABT8I155_9BACL</name>
<dbReference type="CDD" id="cd07377">
    <property type="entry name" value="WHTH_GntR"/>
    <property type="match status" value="1"/>
</dbReference>
<dbReference type="InterPro" id="IPR028978">
    <property type="entry name" value="Chorismate_lyase_/UTRA_dom_sf"/>
</dbReference>
<dbReference type="PANTHER" id="PTHR44846:SF1">
    <property type="entry name" value="MANNOSYL-D-GLYCERATE TRANSPORT_METABOLISM SYSTEM REPRESSOR MNGR-RELATED"/>
    <property type="match status" value="1"/>
</dbReference>
<dbReference type="Proteomes" id="UP001172721">
    <property type="component" value="Unassembled WGS sequence"/>
</dbReference>
<dbReference type="Gene3D" id="1.10.10.10">
    <property type="entry name" value="Winged helix-like DNA-binding domain superfamily/Winged helix DNA-binding domain"/>
    <property type="match status" value="1"/>
</dbReference>
<dbReference type="InterPro" id="IPR050679">
    <property type="entry name" value="Bact_HTH_transcr_reg"/>
</dbReference>
<reference evidence="5" key="1">
    <citation type="submission" date="2023-07" db="EMBL/GenBank/DDBJ databases">
        <title>Fictibacillus sp. isolated from freshwater pond.</title>
        <authorList>
            <person name="Kirdat K."/>
            <person name="Bhat A."/>
            <person name="Mourya A."/>
            <person name="Yadav A."/>
        </authorList>
    </citation>
    <scope>NUCLEOTIDE SEQUENCE</scope>
    <source>
        <strain evidence="5">NE201</strain>
    </source>
</reference>